<dbReference type="FunFam" id="1.20.120.1770:FF:000007">
    <property type="entry name" value="Cytochrome b561 and DOMON domain-containing protein"/>
    <property type="match status" value="1"/>
</dbReference>
<evidence type="ECO:0000256" key="5">
    <source>
        <dbReference type="ARBA" id="ARBA00022729"/>
    </source>
</evidence>
<keyword evidence="2 10" id="KW-0813">Transport</keyword>
<keyword evidence="7 12" id="KW-1133">Transmembrane helix</keyword>
<gene>
    <name evidence="16" type="ORF">K7X08_000883</name>
</gene>
<protein>
    <recommendedName>
        <fullName evidence="10">Cytochrome b561 and DOMON domain-containing protein</fullName>
    </recommendedName>
</protein>
<keyword evidence="3 12" id="KW-0812">Transmembrane</keyword>
<evidence type="ECO:0000256" key="9">
    <source>
        <dbReference type="ARBA" id="ARBA00053871"/>
    </source>
</evidence>
<dbReference type="InterPro" id="IPR017214">
    <property type="entry name" value="UCP037471"/>
</dbReference>
<feature type="transmembrane region" description="Helical" evidence="12">
    <location>
        <begin position="282"/>
        <end position="299"/>
    </location>
</feature>
<feature type="signal peptide" evidence="13">
    <location>
        <begin position="1"/>
        <end position="24"/>
    </location>
</feature>
<evidence type="ECO:0000256" key="3">
    <source>
        <dbReference type="ARBA" id="ARBA00022692"/>
    </source>
</evidence>
<accession>A0A9Q1MN99</accession>
<feature type="transmembrane region" description="Helical" evidence="12">
    <location>
        <begin position="346"/>
        <end position="369"/>
    </location>
</feature>
<dbReference type="CDD" id="cd08760">
    <property type="entry name" value="Cyt_b561_FRRS1_like"/>
    <property type="match status" value="1"/>
</dbReference>
<evidence type="ECO:0000256" key="10">
    <source>
        <dbReference type="PIRNR" id="PIRNR037471"/>
    </source>
</evidence>
<feature type="domain" description="Cytochrome b561" evidence="15">
    <location>
        <begin position="167"/>
        <end position="370"/>
    </location>
</feature>
<keyword evidence="6 10" id="KW-0249">Electron transport</keyword>
<organism evidence="16 17">
    <name type="scientific">Anisodus acutangulus</name>
    <dbReference type="NCBI Taxonomy" id="402998"/>
    <lineage>
        <taxon>Eukaryota</taxon>
        <taxon>Viridiplantae</taxon>
        <taxon>Streptophyta</taxon>
        <taxon>Embryophyta</taxon>
        <taxon>Tracheophyta</taxon>
        <taxon>Spermatophyta</taxon>
        <taxon>Magnoliopsida</taxon>
        <taxon>eudicotyledons</taxon>
        <taxon>Gunneridae</taxon>
        <taxon>Pentapetalae</taxon>
        <taxon>asterids</taxon>
        <taxon>lamiids</taxon>
        <taxon>Solanales</taxon>
        <taxon>Solanaceae</taxon>
        <taxon>Solanoideae</taxon>
        <taxon>Hyoscyameae</taxon>
        <taxon>Anisodus</taxon>
    </lineage>
</organism>
<keyword evidence="4 11" id="KW-0479">Metal-binding</keyword>
<evidence type="ECO:0000256" key="8">
    <source>
        <dbReference type="ARBA" id="ARBA00023136"/>
    </source>
</evidence>
<dbReference type="GO" id="GO:0016020">
    <property type="term" value="C:membrane"/>
    <property type="evidence" value="ECO:0007669"/>
    <property type="project" value="UniProtKB-SubCell"/>
</dbReference>
<keyword evidence="8 10" id="KW-0472">Membrane</keyword>
<dbReference type="InterPro" id="IPR005018">
    <property type="entry name" value="DOMON_domain"/>
</dbReference>
<evidence type="ECO:0000256" key="11">
    <source>
        <dbReference type="PIRSR" id="PIRSR037471-1"/>
    </source>
</evidence>
<keyword evidence="5 13" id="KW-0732">Signal</keyword>
<dbReference type="SMART" id="SM00665">
    <property type="entry name" value="B561"/>
    <property type="match status" value="1"/>
</dbReference>
<dbReference type="PROSITE" id="PS50836">
    <property type="entry name" value="DOMON"/>
    <property type="match status" value="1"/>
</dbReference>
<comment type="cofactor">
    <cofactor evidence="10">
        <name>heme b</name>
        <dbReference type="ChEBI" id="CHEBI:60344"/>
    </cofactor>
    <text evidence="10">Binds 2 heme b groups non-covalently.</text>
</comment>
<feature type="binding site" description="axial binding residue" evidence="11">
    <location>
        <position position="315"/>
    </location>
    <ligand>
        <name>heme b</name>
        <dbReference type="ChEBI" id="CHEBI:60344"/>
        <label>1</label>
    </ligand>
    <ligandPart>
        <name>Fe</name>
        <dbReference type="ChEBI" id="CHEBI:18248"/>
    </ligandPart>
</feature>
<feature type="transmembrane region" description="Helical" evidence="12">
    <location>
        <begin position="241"/>
        <end position="262"/>
    </location>
</feature>
<evidence type="ECO:0000256" key="6">
    <source>
        <dbReference type="ARBA" id="ARBA00022982"/>
    </source>
</evidence>
<dbReference type="Gene3D" id="1.20.120.1770">
    <property type="match status" value="1"/>
</dbReference>
<dbReference type="Proteomes" id="UP001152561">
    <property type="component" value="Unassembled WGS sequence"/>
</dbReference>
<comment type="function">
    <text evidence="9">May act as a catecholamine-responsive trans-membrane electron transporter.</text>
</comment>
<feature type="binding site" description="axial binding residue" evidence="11">
    <location>
        <position position="279"/>
    </location>
    <ligand>
        <name>heme b</name>
        <dbReference type="ChEBI" id="CHEBI:60344"/>
        <label>1</label>
    </ligand>
    <ligandPart>
        <name>Fe</name>
        <dbReference type="ChEBI" id="CHEBI:18248"/>
    </ligandPart>
</feature>
<dbReference type="EMBL" id="JAJAGQ010000004">
    <property type="protein sequence ID" value="KAJ8564423.1"/>
    <property type="molecule type" value="Genomic_DNA"/>
</dbReference>
<feature type="binding site" description="axial binding residue" evidence="11">
    <location>
        <position position="210"/>
    </location>
    <ligand>
        <name>heme b</name>
        <dbReference type="ChEBI" id="CHEBI:60344"/>
        <label>1</label>
    </ligand>
    <ligandPart>
        <name>Fe</name>
        <dbReference type="ChEBI" id="CHEBI:18248"/>
    </ligandPart>
</feature>
<feature type="binding site" description="axial binding residue" evidence="11">
    <location>
        <position position="246"/>
    </location>
    <ligand>
        <name>heme b</name>
        <dbReference type="ChEBI" id="CHEBI:60344"/>
        <label>1</label>
    </ligand>
    <ligandPart>
        <name>Fe</name>
        <dbReference type="ChEBI" id="CHEBI:18248"/>
    </ligandPart>
</feature>
<keyword evidence="11" id="KW-0408">Iron</keyword>
<dbReference type="PIRSF" id="PIRSF037471">
    <property type="entry name" value="UCP037471"/>
    <property type="match status" value="1"/>
</dbReference>
<feature type="transmembrane region" description="Helical" evidence="12">
    <location>
        <begin position="311"/>
        <end position="331"/>
    </location>
</feature>
<evidence type="ECO:0000259" key="14">
    <source>
        <dbReference type="PROSITE" id="PS50836"/>
    </source>
</evidence>
<evidence type="ECO:0000313" key="17">
    <source>
        <dbReference type="Proteomes" id="UP001152561"/>
    </source>
</evidence>
<evidence type="ECO:0000256" key="13">
    <source>
        <dbReference type="SAM" id="SignalP"/>
    </source>
</evidence>
<dbReference type="PANTHER" id="PTHR23130:SF223">
    <property type="entry name" value="CYTOCHROME B561 AND DOMON DOMAIN-CONTAINING PROTEIN"/>
    <property type="match status" value="1"/>
</dbReference>
<comment type="caution">
    <text evidence="16">The sequence shown here is derived from an EMBL/GenBank/DDBJ whole genome shotgun (WGS) entry which is preliminary data.</text>
</comment>
<dbReference type="Pfam" id="PF03188">
    <property type="entry name" value="Cytochrom_B561"/>
    <property type="match status" value="1"/>
</dbReference>
<evidence type="ECO:0000256" key="7">
    <source>
        <dbReference type="ARBA" id="ARBA00022989"/>
    </source>
</evidence>
<evidence type="ECO:0000256" key="2">
    <source>
        <dbReference type="ARBA" id="ARBA00022448"/>
    </source>
</evidence>
<evidence type="ECO:0000256" key="12">
    <source>
        <dbReference type="SAM" id="Phobius"/>
    </source>
</evidence>
<comment type="subcellular location">
    <subcellularLocation>
        <location evidence="1">Membrane</location>
        <topology evidence="1">Multi-pass membrane protein</topology>
    </subcellularLocation>
</comment>
<dbReference type="PROSITE" id="PS50939">
    <property type="entry name" value="CYTOCHROME_B561"/>
    <property type="match status" value="1"/>
</dbReference>
<evidence type="ECO:0000256" key="1">
    <source>
        <dbReference type="ARBA" id="ARBA00004141"/>
    </source>
</evidence>
<evidence type="ECO:0000313" key="16">
    <source>
        <dbReference type="EMBL" id="KAJ8564423.1"/>
    </source>
</evidence>
<feature type="chain" id="PRO_5040122144" description="Cytochrome b561 and DOMON domain-containing protein" evidence="13">
    <location>
        <begin position="25"/>
        <end position="395"/>
    </location>
</feature>
<dbReference type="Pfam" id="PF04526">
    <property type="entry name" value="DUF568"/>
    <property type="match status" value="1"/>
</dbReference>
<dbReference type="AlphaFoldDB" id="A0A9Q1MN99"/>
<feature type="domain" description="DOMON" evidence="14">
    <location>
        <begin position="47"/>
        <end position="161"/>
    </location>
</feature>
<dbReference type="InterPro" id="IPR006593">
    <property type="entry name" value="Cyt_b561/ferric_Rdtase_TM"/>
</dbReference>
<dbReference type="OrthoDB" id="2419613at2759"/>
<evidence type="ECO:0000256" key="4">
    <source>
        <dbReference type="ARBA" id="ARBA00022723"/>
    </source>
</evidence>
<sequence length="395" mass="43057">MDNKLLTSLFFSSILLTLATSSYAQNCPSHQFTSNNVFATCNSLPVLNSFLHWTYHTANHTVDIAYRHGNVANSDWVAWALNLGGQGMVGAQCLVAFRNSSGQIHAYTSPITGYQTQLREGSLSFGVPRISAEFVNGEMIIFATLELPSGRTNFNQVWQNGQVSGGALQIHGQTGDNIRSTGTVDFFSGQTSGGTGGVSASSRQRRRNVHGVLNAISWGVMMPMGAIFARYLKTFKSANPAWFYLHAACQTAAYAVGVAGWGTGLKLGSDSAGITYTTHRNIGITLFCLGTLQVFALLLRPKPDHKYRLYWNIYHHVTGYTVIILSIINVFEGFDALNGQKNWKRAYIGVIICLGAIAVLLEAITWFIVIKRKKTSSVSDKYPQANGTNGVNAYA</sequence>
<name>A0A9Q1MN99_9SOLA</name>
<keyword evidence="17" id="KW-1185">Reference proteome</keyword>
<dbReference type="CDD" id="cd09629">
    <property type="entry name" value="DOMON_CIL1_like"/>
    <property type="match status" value="1"/>
</dbReference>
<proteinExistence type="predicted"/>
<dbReference type="PANTHER" id="PTHR23130">
    <property type="entry name" value="CYTOCHROME B561 AND DOMON DOMAIN-CONTAINING PROTEIN"/>
    <property type="match status" value="1"/>
</dbReference>
<reference evidence="17" key="1">
    <citation type="journal article" date="2023" name="Proc. Natl. Acad. Sci. U.S.A.">
        <title>Genomic and structural basis for evolution of tropane alkaloid biosynthesis.</title>
        <authorList>
            <person name="Wanga Y.-J."/>
            <person name="Taina T."/>
            <person name="Yua J.-Y."/>
            <person name="Lia J."/>
            <person name="Xua B."/>
            <person name="Chenc J."/>
            <person name="D'Auriad J.C."/>
            <person name="Huanga J.-P."/>
            <person name="Huanga S.-X."/>
        </authorList>
    </citation>
    <scope>NUCLEOTIDE SEQUENCE [LARGE SCALE GENOMIC DNA]</scope>
    <source>
        <strain evidence="17">cv. KIB-2019</strain>
    </source>
</reference>
<evidence type="ECO:0000259" key="15">
    <source>
        <dbReference type="PROSITE" id="PS50939"/>
    </source>
</evidence>
<dbReference type="InterPro" id="IPR045265">
    <property type="entry name" value="AIR12_DOMON"/>
</dbReference>
<dbReference type="GO" id="GO:0046872">
    <property type="term" value="F:metal ion binding"/>
    <property type="evidence" value="ECO:0007669"/>
    <property type="project" value="UniProtKB-KW"/>
</dbReference>
<feature type="transmembrane region" description="Helical" evidence="12">
    <location>
        <begin position="211"/>
        <end position="229"/>
    </location>
</feature>